<comment type="subcellular location">
    <subcellularLocation>
        <location evidence="8">Cytoplasm</location>
    </subcellularLocation>
</comment>
<keyword evidence="5 8" id="KW-0255">Endonuclease</keyword>
<comment type="similarity">
    <text evidence="2">Belongs to the ribonuclease III family.</text>
</comment>
<dbReference type="CDD" id="cd00593">
    <property type="entry name" value="RIBOc"/>
    <property type="match status" value="1"/>
</dbReference>
<keyword evidence="8" id="KW-0479">Metal-binding</keyword>
<dbReference type="GO" id="GO:0003725">
    <property type="term" value="F:double-stranded RNA binding"/>
    <property type="evidence" value="ECO:0007669"/>
    <property type="project" value="TreeGrafter"/>
</dbReference>
<dbReference type="AlphaFoldDB" id="A0A940IAJ2"/>
<evidence type="ECO:0000313" key="11">
    <source>
        <dbReference type="EMBL" id="MBO8407220.1"/>
    </source>
</evidence>
<dbReference type="PANTHER" id="PTHR11207:SF0">
    <property type="entry name" value="RIBONUCLEASE 3"/>
    <property type="match status" value="1"/>
</dbReference>
<evidence type="ECO:0000256" key="2">
    <source>
        <dbReference type="ARBA" id="ARBA00010183"/>
    </source>
</evidence>
<keyword evidence="8" id="KW-0699">rRNA-binding</keyword>
<keyword evidence="6 8" id="KW-0378">Hydrolase</keyword>
<protein>
    <recommendedName>
        <fullName evidence="8">Ribonuclease 3</fullName>
        <ecNumber evidence="8">3.1.26.3</ecNumber>
    </recommendedName>
    <alternativeName>
        <fullName evidence="8">Ribonuclease III</fullName>
        <shortName evidence="8">RNase III</shortName>
    </alternativeName>
</protein>
<dbReference type="SUPFAM" id="SSF54768">
    <property type="entry name" value="dsRNA-binding domain-like"/>
    <property type="match status" value="1"/>
</dbReference>
<reference evidence="11" key="2">
    <citation type="journal article" date="2021" name="PeerJ">
        <title>Extensive microbial diversity within the chicken gut microbiome revealed by metagenomics and culture.</title>
        <authorList>
            <person name="Gilroy R."/>
            <person name="Ravi A."/>
            <person name="Getino M."/>
            <person name="Pursley I."/>
            <person name="Horton D.L."/>
            <person name="Alikhan N.F."/>
            <person name="Baker D."/>
            <person name="Gharbi K."/>
            <person name="Hall N."/>
            <person name="Watson M."/>
            <person name="Adriaenssens E.M."/>
            <person name="Foster-Nyarko E."/>
            <person name="Jarju S."/>
            <person name="Secka A."/>
            <person name="Antonio M."/>
            <person name="Oren A."/>
            <person name="Chaudhuri R.R."/>
            <person name="La Ragione R."/>
            <person name="Hildebrand F."/>
            <person name="Pallen M.J."/>
        </authorList>
    </citation>
    <scope>NUCLEOTIDE SEQUENCE</scope>
    <source>
        <strain evidence="11">B1-16210</strain>
    </source>
</reference>
<evidence type="ECO:0000259" key="10">
    <source>
        <dbReference type="PROSITE" id="PS50142"/>
    </source>
</evidence>
<dbReference type="InterPro" id="IPR000999">
    <property type="entry name" value="RNase_III_dom"/>
</dbReference>
<evidence type="ECO:0000256" key="3">
    <source>
        <dbReference type="ARBA" id="ARBA00022664"/>
    </source>
</evidence>
<comment type="cofactor">
    <cofactor evidence="8">
        <name>Mg(2+)</name>
        <dbReference type="ChEBI" id="CHEBI:18420"/>
    </cofactor>
</comment>
<dbReference type="EMBL" id="JADINE010000028">
    <property type="protein sequence ID" value="MBO8407220.1"/>
    <property type="molecule type" value="Genomic_DNA"/>
</dbReference>
<dbReference type="GO" id="GO:0019843">
    <property type="term" value="F:rRNA binding"/>
    <property type="evidence" value="ECO:0007669"/>
    <property type="project" value="UniProtKB-KW"/>
</dbReference>
<evidence type="ECO:0000256" key="4">
    <source>
        <dbReference type="ARBA" id="ARBA00022722"/>
    </source>
</evidence>
<dbReference type="Pfam" id="PF14622">
    <property type="entry name" value="Ribonucleas_3_3"/>
    <property type="match status" value="1"/>
</dbReference>
<dbReference type="PROSITE" id="PS50142">
    <property type="entry name" value="RNASE_3_2"/>
    <property type="match status" value="1"/>
</dbReference>
<dbReference type="SMART" id="SM00358">
    <property type="entry name" value="DSRM"/>
    <property type="match status" value="1"/>
</dbReference>
<dbReference type="Gene3D" id="1.10.1520.10">
    <property type="entry name" value="Ribonuclease III domain"/>
    <property type="match status" value="1"/>
</dbReference>
<evidence type="ECO:0000256" key="7">
    <source>
        <dbReference type="ARBA" id="ARBA00022884"/>
    </source>
</evidence>
<feature type="binding site" evidence="8">
    <location>
        <position position="33"/>
    </location>
    <ligand>
        <name>Mg(2+)</name>
        <dbReference type="ChEBI" id="CHEBI:18420"/>
    </ligand>
</feature>
<dbReference type="PROSITE" id="PS50137">
    <property type="entry name" value="DS_RBD"/>
    <property type="match status" value="1"/>
</dbReference>
<dbReference type="GO" id="GO:0006364">
    <property type="term" value="P:rRNA processing"/>
    <property type="evidence" value="ECO:0007669"/>
    <property type="project" value="UniProtKB-UniRule"/>
</dbReference>
<proteinExistence type="inferred from homology"/>
<keyword evidence="8" id="KW-0963">Cytoplasm</keyword>
<evidence type="ECO:0000256" key="6">
    <source>
        <dbReference type="ARBA" id="ARBA00022801"/>
    </source>
</evidence>
<keyword evidence="3 8" id="KW-0507">mRNA processing</keyword>
<dbReference type="Gene3D" id="3.30.160.20">
    <property type="match status" value="1"/>
</dbReference>
<dbReference type="SMART" id="SM00535">
    <property type="entry name" value="RIBOc"/>
    <property type="match status" value="1"/>
</dbReference>
<dbReference type="InterPro" id="IPR014720">
    <property type="entry name" value="dsRBD_dom"/>
</dbReference>
<accession>A0A940IAJ2</accession>
<feature type="binding site" evidence="8">
    <location>
        <position position="105"/>
    </location>
    <ligand>
        <name>Mg(2+)</name>
        <dbReference type="ChEBI" id="CHEBI:18420"/>
    </ligand>
</feature>
<gene>
    <name evidence="8 11" type="primary">rnc</name>
    <name evidence="11" type="ORF">IAC77_02025</name>
</gene>
<dbReference type="NCBIfam" id="TIGR02191">
    <property type="entry name" value="RNaseIII"/>
    <property type="match status" value="1"/>
</dbReference>
<dbReference type="InterPro" id="IPR036389">
    <property type="entry name" value="RNase_III_sf"/>
</dbReference>
<dbReference type="GO" id="GO:0046872">
    <property type="term" value="F:metal ion binding"/>
    <property type="evidence" value="ECO:0007669"/>
    <property type="project" value="UniProtKB-KW"/>
</dbReference>
<feature type="binding site" evidence="8">
    <location>
        <position position="102"/>
    </location>
    <ligand>
        <name>Mg(2+)</name>
        <dbReference type="ChEBI" id="CHEBI:18420"/>
    </ligand>
</feature>
<comment type="catalytic activity">
    <reaction evidence="1 8">
        <text>Endonucleolytic cleavage to 5'-phosphomonoester.</text>
        <dbReference type="EC" id="3.1.26.3"/>
    </reaction>
</comment>
<feature type="active site" evidence="8">
    <location>
        <position position="105"/>
    </location>
</feature>
<comment type="subunit">
    <text evidence="8">Homodimer.</text>
</comment>
<keyword evidence="4 8" id="KW-0540">Nuclease</keyword>
<dbReference type="GO" id="GO:0008033">
    <property type="term" value="P:tRNA processing"/>
    <property type="evidence" value="ECO:0007669"/>
    <property type="project" value="UniProtKB-KW"/>
</dbReference>
<dbReference type="SUPFAM" id="SSF69065">
    <property type="entry name" value="RNase III domain-like"/>
    <property type="match status" value="1"/>
</dbReference>
<keyword evidence="7 8" id="KW-0694">RNA-binding</keyword>
<dbReference type="GO" id="GO:0005737">
    <property type="term" value="C:cytoplasm"/>
    <property type="evidence" value="ECO:0007669"/>
    <property type="project" value="UniProtKB-SubCell"/>
</dbReference>
<dbReference type="GO" id="GO:0006397">
    <property type="term" value="P:mRNA processing"/>
    <property type="evidence" value="ECO:0007669"/>
    <property type="project" value="UniProtKB-UniRule"/>
</dbReference>
<dbReference type="EC" id="3.1.26.3" evidence="8"/>
<evidence type="ECO:0000256" key="8">
    <source>
        <dbReference type="HAMAP-Rule" id="MF_00104"/>
    </source>
</evidence>
<evidence type="ECO:0000313" key="12">
    <source>
        <dbReference type="Proteomes" id="UP000721442"/>
    </source>
</evidence>
<evidence type="ECO:0000256" key="1">
    <source>
        <dbReference type="ARBA" id="ARBA00000109"/>
    </source>
</evidence>
<dbReference type="GO" id="GO:0004525">
    <property type="term" value="F:ribonuclease III activity"/>
    <property type="evidence" value="ECO:0007669"/>
    <property type="project" value="UniProtKB-UniRule"/>
</dbReference>
<evidence type="ECO:0000259" key="9">
    <source>
        <dbReference type="PROSITE" id="PS50137"/>
    </source>
</evidence>
<keyword evidence="8" id="KW-0819">tRNA processing</keyword>
<sequence length="210" mass="22687">MKKLNYNFKNPQLLELALTQSGANAEHNNERLEFIGDRVLGLSVAALLYEMFPNEHEGELARRHAVLVSTETLAYVASELGLNKKIHHGHMTAGRIQHICANAMEAVFGAIFIDGGFEMAQKIIVSIWRDLAAADVTAPKDAKTALQELVQKMDNGALPEYEYLAQTGASHKPTFNVRVTAMGQSADGCGASKKAASIAAADALLKKLAI</sequence>
<feature type="domain" description="RNase III" evidence="10">
    <location>
        <begin position="1"/>
        <end position="116"/>
    </location>
</feature>
<dbReference type="Pfam" id="PF00035">
    <property type="entry name" value="dsrm"/>
    <property type="match status" value="1"/>
</dbReference>
<comment type="function">
    <text evidence="8">Digests double-stranded RNA. Involved in the processing of primary rRNA transcript to yield the immediate precursors to the large and small rRNAs (23S and 16S). Processes some mRNAs, and tRNAs when they are encoded in the rRNA operon. Processes pre-crRNA and tracrRNA of type II CRISPR loci if present in the organism.</text>
</comment>
<dbReference type="PANTHER" id="PTHR11207">
    <property type="entry name" value="RIBONUCLEASE III"/>
    <property type="match status" value="1"/>
</dbReference>
<feature type="domain" description="DRBM" evidence="9">
    <location>
        <begin position="141"/>
        <end position="210"/>
    </location>
</feature>
<dbReference type="Proteomes" id="UP000721442">
    <property type="component" value="Unassembled WGS sequence"/>
</dbReference>
<name>A0A940IAJ2_9PROT</name>
<keyword evidence="8" id="KW-0698">rRNA processing</keyword>
<reference evidence="11" key="1">
    <citation type="submission" date="2020-10" db="EMBL/GenBank/DDBJ databases">
        <authorList>
            <person name="Gilroy R."/>
        </authorList>
    </citation>
    <scope>NUCLEOTIDE SEQUENCE</scope>
    <source>
        <strain evidence="11">B1-16210</strain>
    </source>
</reference>
<comment type="caution">
    <text evidence="11">The sequence shown here is derived from an EMBL/GenBank/DDBJ whole genome shotgun (WGS) entry which is preliminary data.</text>
</comment>
<dbReference type="HAMAP" id="MF_00104">
    <property type="entry name" value="RNase_III"/>
    <property type="match status" value="1"/>
</dbReference>
<organism evidence="11 12">
    <name type="scientific">Candidatus Enterousia excrementavium</name>
    <dbReference type="NCBI Taxonomy" id="2840789"/>
    <lineage>
        <taxon>Bacteria</taxon>
        <taxon>Pseudomonadati</taxon>
        <taxon>Pseudomonadota</taxon>
        <taxon>Alphaproteobacteria</taxon>
        <taxon>Candidatus Enterousia</taxon>
    </lineage>
</organism>
<evidence type="ECO:0000256" key="5">
    <source>
        <dbReference type="ARBA" id="ARBA00022759"/>
    </source>
</evidence>
<dbReference type="GO" id="GO:0010468">
    <property type="term" value="P:regulation of gene expression"/>
    <property type="evidence" value="ECO:0007669"/>
    <property type="project" value="TreeGrafter"/>
</dbReference>
<dbReference type="InterPro" id="IPR011907">
    <property type="entry name" value="RNase_III"/>
</dbReference>
<keyword evidence="8" id="KW-0460">Magnesium</keyword>
<feature type="active site" evidence="8">
    <location>
        <position position="37"/>
    </location>
</feature>